<sequence>MRILKPLIISFFLGSYVPVVVAADASVTISSPIDGAKISKKSKIEVSYEVAPGPNGDHVHLYLDDKEAVVIRKLKSTYTVEPLDPGKHTICIKIVNKGHTPIGSQACTNINVI</sequence>
<accession>A0ABN8AUB3</accession>
<keyword evidence="3" id="KW-1185">Reference proteome</keyword>
<proteinExistence type="predicted"/>
<evidence type="ECO:0008006" key="4">
    <source>
        <dbReference type="Google" id="ProtNLM"/>
    </source>
</evidence>
<feature type="signal peptide" evidence="1">
    <location>
        <begin position="1"/>
        <end position="22"/>
    </location>
</feature>
<dbReference type="Proteomes" id="UP000839052">
    <property type="component" value="Chromosome"/>
</dbReference>
<evidence type="ECO:0000313" key="3">
    <source>
        <dbReference type="Proteomes" id="UP000839052"/>
    </source>
</evidence>
<name>A0ABN8AUB3_9PROT</name>
<evidence type="ECO:0000313" key="2">
    <source>
        <dbReference type="EMBL" id="CAG9934121.1"/>
    </source>
</evidence>
<dbReference type="RefSeq" id="WP_239797797.1">
    <property type="nucleotide sequence ID" value="NZ_OU912926.1"/>
</dbReference>
<gene>
    <name evidence="2" type="ORF">NTG6680_2872</name>
</gene>
<dbReference type="EMBL" id="OU912926">
    <property type="protein sequence ID" value="CAG9934121.1"/>
    <property type="molecule type" value="Genomic_DNA"/>
</dbReference>
<feature type="chain" id="PRO_5045986339" description="DUF4399 domain-containing protein" evidence="1">
    <location>
        <begin position="23"/>
        <end position="113"/>
    </location>
</feature>
<keyword evidence="1" id="KW-0732">Signal</keyword>
<organism evidence="2 3">
    <name type="scientific">Candidatus Nitrotoga arctica</name>
    <dbReference type="NCBI Taxonomy" id="453162"/>
    <lineage>
        <taxon>Bacteria</taxon>
        <taxon>Pseudomonadati</taxon>
        <taxon>Pseudomonadota</taxon>
        <taxon>Betaproteobacteria</taxon>
        <taxon>Nitrosomonadales</taxon>
        <taxon>Gallionellaceae</taxon>
        <taxon>Candidatus Nitrotoga</taxon>
    </lineage>
</organism>
<reference evidence="2 3" key="1">
    <citation type="submission" date="2021-10" db="EMBL/GenBank/DDBJ databases">
        <authorList>
            <person name="Koch H."/>
        </authorList>
    </citation>
    <scope>NUCLEOTIDE SEQUENCE [LARGE SCALE GENOMIC DNA]</scope>
    <source>
        <strain evidence="2">6680</strain>
    </source>
</reference>
<protein>
    <recommendedName>
        <fullName evidence="4">DUF4399 domain-containing protein</fullName>
    </recommendedName>
</protein>
<evidence type="ECO:0000256" key="1">
    <source>
        <dbReference type="SAM" id="SignalP"/>
    </source>
</evidence>